<sequence>MILSALQFLTATLFAIAAAHVAGLSEGDIPIIAFLIPALWLLPKSGFSSIIMLIAIGIFGFTLPMQPVALSVGQWVLIPLLMVAFSTRSHWGVILVSGLIVLTLQVGIMVTQSAGKLEGSPMVTVVQIVMVMLIWWAARGWKPNHSHSWWALVLVIPLWVAEQFYAVELALLITGVIASCESLVRKTTAELNWGTLLGWSLPCVSFAALVVSPETDVPNPVFVVWICILATAWTTDYVLKSTEEAHEQ</sequence>
<accession>A0A067B881</accession>
<protein>
    <submittedName>
        <fullName evidence="3">Membrane protein</fullName>
    </submittedName>
</protein>
<dbReference type="AlphaFoldDB" id="A0A067B881"/>
<dbReference type="Proteomes" id="UP000027331">
    <property type="component" value="Unassembled WGS sequence"/>
</dbReference>
<evidence type="ECO:0000313" key="2">
    <source>
        <dbReference type="EMBL" id="KDO12980.1"/>
    </source>
</evidence>
<proteinExistence type="predicted"/>
<feature type="transmembrane region" description="Helical" evidence="1">
    <location>
        <begin position="91"/>
        <end position="110"/>
    </location>
</feature>
<dbReference type="Proteomes" id="UP000053724">
    <property type="component" value="Unassembled WGS sequence"/>
</dbReference>
<dbReference type="RefSeq" id="WP_055027236.1">
    <property type="nucleotide sequence ID" value="NZ_CP035688.1"/>
</dbReference>
<feature type="transmembrane region" description="Helical" evidence="1">
    <location>
        <begin position="150"/>
        <end position="179"/>
    </location>
</feature>
<reference evidence="2 4" key="1">
    <citation type="submission" date="2014-04" db="EMBL/GenBank/DDBJ databases">
        <title>Vibrio metecus sp. nov., a close relative of Vibrio cholerae isolated from coastal brackish ponds and clinical specimens.</title>
        <authorList>
            <person name="Kirchberger P.C."/>
            <person name="Turnsek M."/>
            <person name="Hunt D.E."/>
            <person name="Haley B.J."/>
            <person name="Colwell R."/>
            <person name="Polz M.F."/>
            <person name="Tarr C.L."/>
            <person name="Boucher Y."/>
        </authorList>
    </citation>
    <scope>NUCLEOTIDE SEQUENCE [LARGE SCALE GENOMIC DNA]</scope>
    <source>
        <strain evidence="2">OP3H</strain>
        <strain evidence="4">PPCK-2014</strain>
    </source>
</reference>
<dbReference type="EMBL" id="LCUF01000001">
    <property type="protein sequence ID" value="KQA24759.1"/>
    <property type="molecule type" value="Genomic_DNA"/>
</dbReference>
<dbReference type="EMBL" id="JJMN01000074">
    <property type="protein sequence ID" value="KDO12980.1"/>
    <property type="molecule type" value="Genomic_DNA"/>
</dbReference>
<keyword evidence="1" id="KW-1133">Transmembrane helix</keyword>
<evidence type="ECO:0000313" key="4">
    <source>
        <dbReference type="Proteomes" id="UP000027331"/>
    </source>
</evidence>
<feature type="transmembrane region" description="Helical" evidence="1">
    <location>
        <begin position="68"/>
        <end position="85"/>
    </location>
</feature>
<dbReference type="PATRIC" id="fig|1481663.8.peg.529"/>
<feature type="transmembrane region" description="Helical" evidence="1">
    <location>
        <begin position="122"/>
        <end position="138"/>
    </location>
</feature>
<keyword evidence="4" id="KW-1185">Reference proteome</keyword>
<name>A0A067B881_VIBMT</name>
<feature type="transmembrane region" description="Helical" evidence="1">
    <location>
        <begin position="191"/>
        <end position="210"/>
    </location>
</feature>
<reference evidence="3 5" key="2">
    <citation type="journal article" date="2015" name="Genome Biol. Evol.">
        <title>The Dynamics of Genetic Interactions between Vibrio metoecus and Vibrio cholerae, Two Close Relatives Co-Occurring in the Environment.</title>
        <authorList>
            <person name="Orata F.D."/>
            <person name="Kirchberger P.C."/>
            <person name="Meheust R."/>
            <person name="Barlow E.J."/>
            <person name="Tarr C.L."/>
            <person name="Boucher Y."/>
        </authorList>
    </citation>
    <scope>NUCLEOTIDE SEQUENCE [LARGE SCALE GENOMIC DNA]</scope>
    <source>
        <strain evidence="3 5">08-2459</strain>
    </source>
</reference>
<evidence type="ECO:0000256" key="1">
    <source>
        <dbReference type="SAM" id="Phobius"/>
    </source>
</evidence>
<gene>
    <name evidence="3" type="ORF">AAY55_01810</name>
    <name evidence="2" type="ORF">DP83_14460</name>
</gene>
<keyword evidence="1" id="KW-0472">Membrane</keyword>
<feature type="transmembrane region" description="Helical" evidence="1">
    <location>
        <begin position="29"/>
        <end position="61"/>
    </location>
</feature>
<keyword evidence="1" id="KW-0812">Transmembrane</keyword>
<feature type="transmembrane region" description="Helical" evidence="1">
    <location>
        <begin position="222"/>
        <end position="239"/>
    </location>
</feature>
<evidence type="ECO:0000313" key="5">
    <source>
        <dbReference type="Proteomes" id="UP000053724"/>
    </source>
</evidence>
<organism evidence="3 5">
    <name type="scientific">Vibrio metoecus</name>
    <dbReference type="NCBI Taxonomy" id="1481663"/>
    <lineage>
        <taxon>Bacteria</taxon>
        <taxon>Pseudomonadati</taxon>
        <taxon>Pseudomonadota</taxon>
        <taxon>Gammaproteobacteria</taxon>
        <taxon>Vibrionales</taxon>
        <taxon>Vibrionaceae</taxon>
        <taxon>Vibrio</taxon>
    </lineage>
</organism>
<comment type="caution">
    <text evidence="3">The sequence shown here is derived from an EMBL/GenBank/DDBJ whole genome shotgun (WGS) entry which is preliminary data.</text>
</comment>
<dbReference type="GeneID" id="94014194"/>
<evidence type="ECO:0000313" key="3">
    <source>
        <dbReference type="EMBL" id="KQA24759.1"/>
    </source>
</evidence>